<reference evidence="2 3" key="1">
    <citation type="submission" date="2023-08" db="EMBL/GenBank/DDBJ databases">
        <title>Draft genome sequence of Thermococcus waiotapuensis WT1T, a thermophilic sulphur-dependent archaeon from order Thermococcales.</title>
        <authorList>
            <person name="Manners S.H."/>
            <person name="Carere C.R."/>
            <person name="Dhami M.K."/>
            <person name="Dobson R.C.J."/>
            <person name="Stott M.B."/>
        </authorList>
    </citation>
    <scope>NUCLEOTIDE SEQUENCE [LARGE SCALE GENOMIC DNA]</scope>
    <source>
        <strain evidence="2 3">WT1</strain>
    </source>
</reference>
<proteinExistence type="predicted"/>
<organism evidence="2 3">
    <name type="scientific">Thermococcus waiotapuensis</name>
    <dbReference type="NCBI Taxonomy" id="90909"/>
    <lineage>
        <taxon>Archaea</taxon>
        <taxon>Methanobacteriati</taxon>
        <taxon>Methanobacteriota</taxon>
        <taxon>Thermococci</taxon>
        <taxon>Thermococcales</taxon>
        <taxon>Thermococcaceae</taxon>
        <taxon>Thermococcus</taxon>
    </lineage>
</organism>
<keyword evidence="1" id="KW-0472">Membrane</keyword>
<accession>A0AAE4SZ49</accession>
<keyword evidence="3" id="KW-1185">Reference proteome</keyword>
<keyword evidence="1" id="KW-1133">Transmembrane helix</keyword>
<dbReference type="AlphaFoldDB" id="A0AAE4SZ49"/>
<dbReference type="RefSeq" id="WP_315342720.1">
    <property type="nucleotide sequence ID" value="NZ_JAVDZE010000004.1"/>
</dbReference>
<evidence type="ECO:0000313" key="2">
    <source>
        <dbReference type="EMBL" id="MDV3104439.1"/>
    </source>
</evidence>
<protein>
    <submittedName>
        <fullName evidence="2">Uncharacterized protein</fullName>
    </submittedName>
</protein>
<feature type="transmembrane region" description="Helical" evidence="1">
    <location>
        <begin position="109"/>
        <end position="128"/>
    </location>
</feature>
<feature type="transmembrane region" description="Helical" evidence="1">
    <location>
        <begin position="134"/>
        <end position="152"/>
    </location>
</feature>
<evidence type="ECO:0000256" key="1">
    <source>
        <dbReference type="SAM" id="Phobius"/>
    </source>
</evidence>
<sequence length="167" mass="18539">MKYRYRVLCYTYPDDPEIVSKLKGKLRNYTFLFNPDRASLHDALLMTVMTGGEAVIARSGDKFLIAPLQDVPPGWTSGEEFLIGRERGLEKVVEEIVGKEKANTTAKGALVVGLILLVSYAGYRFYALETINNLLLFAGVLLGLLGGMLKGYRKEKVRASAPPHRSE</sequence>
<evidence type="ECO:0000313" key="3">
    <source>
        <dbReference type="Proteomes" id="UP001245683"/>
    </source>
</evidence>
<dbReference type="EMBL" id="JAVDZE010000004">
    <property type="protein sequence ID" value="MDV3104439.1"/>
    <property type="molecule type" value="Genomic_DNA"/>
</dbReference>
<gene>
    <name evidence="2" type="ORF">RBI02_07815</name>
</gene>
<name>A0AAE4SZ49_9EURY</name>
<dbReference type="Proteomes" id="UP001245683">
    <property type="component" value="Unassembled WGS sequence"/>
</dbReference>
<keyword evidence="1" id="KW-0812">Transmembrane</keyword>
<comment type="caution">
    <text evidence="2">The sequence shown here is derived from an EMBL/GenBank/DDBJ whole genome shotgun (WGS) entry which is preliminary data.</text>
</comment>